<evidence type="ECO:0000313" key="2">
    <source>
        <dbReference type="EMBL" id="ABZ76892.1"/>
    </source>
</evidence>
<dbReference type="RefSeq" id="WP_012277421.1">
    <property type="nucleotide sequence ID" value="NC_010334.1"/>
</dbReference>
<reference evidence="2" key="1">
    <citation type="submission" date="2008-01" db="EMBL/GenBank/DDBJ databases">
        <title>Complete sequence of Shewanella halifaxensis HAW-EB4.</title>
        <authorList>
            <consortium name="US DOE Joint Genome Institute"/>
            <person name="Copeland A."/>
            <person name="Lucas S."/>
            <person name="Lapidus A."/>
            <person name="Glavina del Rio T."/>
            <person name="Dalin E."/>
            <person name="Tice H."/>
            <person name="Bruce D."/>
            <person name="Goodwin L."/>
            <person name="Pitluck S."/>
            <person name="Sims D."/>
            <person name="Brettin T."/>
            <person name="Detter J.C."/>
            <person name="Han C."/>
            <person name="Kuske C.R."/>
            <person name="Schmutz J."/>
            <person name="Larimer F."/>
            <person name="Land M."/>
            <person name="Hauser L."/>
            <person name="Kyrpides N."/>
            <person name="Kim E."/>
            <person name="Zhao J.-S."/>
            <person name="Richardson P."/>
        </authorList>
    </citation>
    <scope>NUCLEOTIDE SEQUENCE [LARGE SCALE GENOMIC DNA]</scope>
    <source>
        <strain evidence="2">HAW-EB4</strain>
    </source>
</reference>
<dbReference type="EMBL" id="CP000931">
    <property type="protein sequence ID" value="ABZ76892.1"/>
    <property type="molecule type" value="Genomic_DNA"/>
</dbReference>
<sequence>MLKLILRTFITVSFLSGFSTFVAAAEVKQLDEGVVSIASRTTALRSQGIKQAFEEVILKNSGTQSALLNETIKKQLGNASSLMTQYGYFEDDGKLFLKVNFDHKHIISLLREAGLPVWGKQRPLTLVWLVINDNGQREIINDASRDPSRQVFNQESATRGAPLLFPLMDLDDSMKVGVNDIRGNFTDNVADASLRYQSNYFIMATIEPQGSVYRYQMSLYPREKSAQSLQLTSVINTSGETATIDEAVAAIVAATSEYYVGQYAIADSGEQKTTKLSFADVTDMKQLVAIERYLDQLSAIKSASIGRIEGQTIEFNLSLFGNEADLHRLMALDPRIETVTTNSQQNLDYSAIGTQVEAHKETQIYYWKGQ</sequence>
<name>B0TVK7_SHEHH</name>
<dbReference type="STRING" id="458817.Shal_2333"/>
<dbReference type="InterPro" id="IPR018642">
    <property type="entry name" value="DUF2066"/>
</dbReference>
<dbReference type="Proteomes" id="UP000001317">
    <property type="component" value="Chromosome"/>
</dbReference>
<dbReference type="AlphaFoldDB" id="B0TVK7"/>
<evidence type="ECO:0000256" key="1">
    <source>
        <dbReference type="SAM" id="SignalP"/>
    </source>
</evidence>
<feature type="chain" id="PRO_5002756177" description="DUF2066 domain-containing protein" evidence="1">
    <location>
        <begin position="25"/>
        <end position="370"/>
    </location>
</feature>
<dbReference type="eggNOG" id="COG3249">
    <property type="taxonomic scope" value="Bacteria"/>
</dbReference>
<proteinExistence type="predicted"/>
<dbReference type="KEGG" id="shl:Shal_2333"/>
<evidence type="ECO:0008006" key="4">
    <source>
        <dbReference type="Google" id="ProtNLM"/>
    </source>
</evidence>
<organism evidence="2 3">
    <name type="scientific">Shewanella halifaxensis (strain HAW-EB4)</name>
    <dbReference type="NCBI Taxonomy" id="458817"/>
    <lineage>
        <taxon>Bacteria</taxon>
        <taxon>Pseudomonadati</taxon>
        <taxon>Pseudomonadota</taxon>
        <taxon>Gammaproteobacteria</taxon>
        <taxon>Alteromonadales</taxon>
        <taxon>Shewanellaceae</taxon>
        <taxon>Shewanella</taxon>
    </lineage>
</organism>
<accession>B0TVK7</accession>
<dbReference type="OrthoDB" id="6195299at2"/>
<gene>
    <name evidence="2" type="ordered locus">Shal_2333</name>
</gene>
<feature type="signal peptide" evidence="1">
    <location>
        <begin position="1"/>
        <end position="24"/>
    </location>
</feature>
<dbReference type="Pfam" id="PF09839">
    <property type="entry name" value="DUF2066"/>
    <property type="match status" value="1"/>
</dbReference>
<protein>
    <recommendedName>
        <fullName evidence="4">DUF2066 domain-containing protein</fullName>
    </recommendedName>
</protein>
<keyword evidence="3" id="KW-1185">Reference proteome</keyword>
<evidence type="ECO:0000313" key="3">
    <source>
        <dbReference type="Proteomes" id="UP000001317"/>
    </source>
</evidence>
<keyword evidence="1" id="KW-0732">Signal</keyword>
<dbReference type="HOGENOM" id="CLU_041769_1_0_6"/>